<feature type="transmembrane region" description="Helical" evidence="5">
    <location>
        <begin position="37"/>
        <end position="60"/>
    </location>
</feature>
<keyword evidence="2 5" id="KW-0812">Transmembrane</keyword>
<evidence type="ECO:0000313" key="6">
    <source>
        <dbReference type="EMBL" id="MBF6022601.1"/>
    </source>
</evidence>
<keyword evidence="3 5" id="KW-1133">Transmembrane helix</keyword>
<dbReference type="Pfam" id="PF01988">
    <property type="entry name" value="VIT1"/>
    <property type="match status" value="1"/>
</dbReference>
<evidence type="ECO:0000256" key="2">
    <source>
        <dbReference type="ARBA" id="ARBA00022692"/>
    </source>
</evidence>
<dbReference type="Proteomes" id="UP001429984">
    <property type="component" value="Unassembled WGS sequence"/>
</dbReference>
<evidence type="ECO:0000256" key="1">
    <source>
        <dbReference type="ARBA" id="ARBA00004127"/>
    </source>
</evidence>
<feature type="transmembrane region" description="Helical" evidence="5">
    <location>
        <begin position="130"/>
        <end position="153"/>
    </location>
</feature>
<dbReference type="InterPro" id="IPR008217">
    <property type="entry name" value="Ccc1_fam"/>
</dbReference>
<evidence type="ECO:0000313" key="7">
    <source>
        <dbReference type="Proteomes" id="UP001429984"/>
    </source>
</evidence>
<evidence type="ECO:0000256" key="3">
    <source>
        <dbReference type="ARBA" id="ARBA00022989"/>
    </source>
</evidence>
<feature type="transmembrane region" description="Helical" evidence="5">
    <location>
        <begin position="188"/>
        <end position="208"/>
    </location>
</feature>
<feature type="transmembrane region" description="Helical" evidence="5">
    <location>
        <begin position="12"/>
        <end position="30"/>
    </location>
</feature>
<gene>
    <name evidence="6" type="ORF">IU514_01030</name>
</gene>
<dbReference type="EMBL" id="JADLZT010000001">
    <property type="protein sequence ID" value="MBF6022601.1"/>
    <property type="molecule type" value="Genomic_DNA"/>
</dbReference>
<comment type="subcellular location">
    <subcellularLocation>
        <location evidence="1">Endomembrane system</location>
        <topology evidence="1">Multi-pass membrane protein</topology>
    </subcellularLocation>
</comment>
<evidence type="ECO:0000256" key="5">
    <source>
        <dbReference type="SAM" id="Phobius"/>
    </source>
</evidence>
<sequence length="210" mass="22076">MLDPGDRIAEAMLGLIMALTFTGSLSVADAGRNDVRAMLIGALGCNLAWGIIDGIIYVMITHAARSSERKQLHMLRRTTDAAHARSLLAELLPGDVAAALTADELDTIHRRLAGSTGRPPEVTRLAMSDLLGGLAVCLLVFLSTFPIAIPFLLMDSVAPAMRTSNIIAITMLFVAGVAYGRATGLRPWLVGLSMVLLGCVLVAITIALGG</sequence>
<proteinExistence type="predicted"/>
<feature type="transmembrane region" description="Helical" evidence="5">
    <location>
        <begin position="165"/>
        <end position="182"/>
    </location>
</feature>
<reference evidence="6 7" key="1">
    <citation type="submission" date="2020-11" db="EMBL/GenBank/DDBJ databases">
        <title>Draft Genome Sequence and Secondary Metabolite Biosynthetic Potential of the Lysobacter niastensis Type strain DSM 18481.</title>
        <authorList>
            <person name="Turrini P."/>
            <person name="Artuso I."/>
            <person name="Tescari M."/>
            <person name="Lugli G.A."/>
            <person name="Frangipani E."/>
            <person name="Ventura M."/>
            <person name="Visca P."/>
        </authorList>
    </citation>
    <scope>NUCLEOTIDE SEQUENCE [LARGE SCALE GENOMIC DNA]</scope>
    <source>
        <strain evidence="6 7">DSM 18481</strain>
    </source>
</reference>
<organism evidence="6 7">
    <name type="scientific">Lysobacter niastensis</name>
    <dbReference type="NCBI Taxonomy" id="380629"/>
    <lineage>
        <taxon>Bacteria</taxon>
        <taxon>Pseudomonadati</taxon>
        <taxon>Pseudomonadota</taxon>
        <taxon>Gammaproteobacteria</taxon>
        <taxon>Lysobacterales</taxon>
        <taxon>Lysobacteraceae</taxon>
        <taxon>Lysobacter</taxon>
    </lineage>
</organism>
<name>A0ABS0B285_9GAMM</name>
<comment type="caution">
    <text evidence="6">The sequence shown here is derived from an EMBL/GenBank/DDBJ whole genome shotgun (WGS) entry which is preliminary data.</text>
</comment>
<keyword evidence="7" id="KW-1185">Reference proteome</keyword>
<evidence type="ECO:0000256" key="4">
    <source>
        <dbReference type="ARBA" id="ARBA00023136"/>
    </source>
</evidence>
<keyword evidence="4 5" id="KW-0472">Membrane</keyword>
<protein>
    <submittedName>
        <fullName evidence="6">VIT1/CCC1 transporter family protein</fullName>
    </submittedName>
</protein>
<accession>A0ABS0B285</accession>